<sequence length="153" mass="17726">SVPLEIFMDNSLFNVNFLLGGFFTSKIVFASYDLKFADSQDTVCSSQNITFIQNRATANMIVLENRWNTPTNRHLVRKFTRFGILTISDSGLQAERCGQGCCRKLKKLFIYFLAVLENINNIRARLQIFVYIETKIELTLHISKQDSKRLDFR</sequence>
<dbReference type="EMBL" id="KK107213">
    <property type="protein sequence ID" value="EZA55307.1"/>
    <property type="molecule type" value="Genomic_DNA"/>
</dbReference>
<gene>
    <name evidence="1" type="ORF">X777_04861</name>
</gene>
<keyword evidence="2" id="KW-1185">Reference proteome</keyword>
<proteinExistence type="predicted"/>
<dbReference type="AlphaFoldDB" id="A0A026WGW5"/>
<evidence type="ECO:0000313" key="2">
    <source>
        <dbReference type="Proteomes" id="UP000053097"/>
    </source>
</evidence>
<evidence type="ECO:0000313" key="1">
    <source>
        <dbReference type="EMBL" id="EZA55307.1"/>
    </source>
</evidence>
<reference evidence="1 2" key="1">
    <citation type="journal article" date="2014" name="Curr. Biol.">
        <title>The genome of the clonal raider ant Cerapachys biroi.</title>
        <authorList>
            <person name="Oxley P.R."/>
            <person name="Ji L."/>
            <person name="Fetter-Pruneda I."/>
            <person name="McKenzie S.K."/>
            <person name="Li C."/>
            <person name="Hu H."/>
            <person name="Zhang G."/>
            <person name="Kronauer D.J."/>
        </authorList>
    </citation>
    <scope>NUCLEOTIDE SEQUENCE [LARGE SCALE GENOMIC DNA]</scope>
</reference>
<feature type="non-terminal residue" evidence="1">
    <location>
        <position position="1"/>
    </location>
</feature>
<organism evidence="1 2">
    <name type="scientific">Ooceraea biroi</name>
    <name type="common">Clonal raider ant</name>
    <name type="synonym">Cerapachys biroi</name>
    <dbReference type="NCBI Taxonomy" id="2015173"/>
    <lineage>
        <taxon>Eukaryota</taxon>
        <taxon>Metazoa</taxon>
        <taxon>Ecdysozoa</taxon>
        <taxon>Arthropoda</taxon>
        <taxon>Hexapoda</taxon>
        <taxon>Insecta</taxon>
        <taxon>Pterygota</taxon>
        <taxon>Neoptera</taxon>
        <taxon>Endopterygota</taxon>
        <taxon>Hymenoptera</taxon>
        <taxon>Apocrita</taxon>
        <taxon>Aculeata</taxon>
        <taxon>Formicoidea</taxon>
        <taxon>Formicidae</taxon>
        <taxon>Dorylinae</taxon>
        <taxon>Ooceraea</taxon>
    </lineage>
</organism>
<protein>
    <submittedName>
        <fullName evidence="1">Uncharacterized protein</fullName>
    </submittedName>
</protein>
<accession>A0A026WGW5</accession>
<name>A0A026WGW5_OOCBI</name>
<dbReference type="Proteomes" id="UP000053097">
    <property type="component" value="Unassembled WGS sequence"/>
</dbReference>